<keyword evidence="3" id="KW-1185">Reference proteome</keyword>
<dbReference type="Proteomes" id="UP001066276">
    <property type="component" value="Chromosome 10"/>
</dbReference>
<evidence type="ECO:0000256" key="1">
    <source>
        <dbReference type="SAM" id="MobiDB-lite"/>
    </source>
</evidence>
<protein>
    <submittedName>
        <fullName evidence="2">Uncharacterized protein</fullName>
    </submittedName>
</protein>
<evidence type="ECO:0000313" key="3">
    <source>
        <dbReference type="Proteomes" id="UP001066276"/>
    </source>
</evidence>
<feature type="compositionally biased region" description="Low complexity" evidence="1">
    <location>
        <begin position="149"/>
        <end position="161"/>
    </location>
</feature>
<gene>
    <name evidence="2" type="ORF">NDU88_007272</name>
</gene>
<reference evidence="2" key="1">
    <citation type="journal article" date="2022" name="bioRxiv">
        <title>Sequencing and chromosome-scale assembly of the giantPleurodeles waltlgenome.</title>
        <authorList>
            <person name="Brown T."/>
            <person name="Elewa A."/>
            <person name="Iarovenko S."/>
            <person name="Subramanian E."/>
            <person name="Araus A.J."/>
            <person name="Petzold A."/>
            <person name="Susuki M."/>
            <person name="Suzuki K.-i.T."/>
            <person name="Hayashi T."/>
            <person name="Toyoda A."/>
            <person name="Oliveira C."/>
            <person name="Osipova E."/>
            <person name="Leigh N.D."/>
            <person name="Simon A."/>
            <person name="Yun M.H."/>
        </authorList>
    </citation>
    <scope>NUCLEOTIDE SEQUENCE</scope>
    <source>
        <strain evidence="2">20211129_DDA</strain>
        <tissue evidence="2">Liver</tissue>
    </source>
</reference>
<feature type="region of interest" description="Disordered" evidence="1">
    <location>
        <begin position="147"/>
        <end position="230"/>
    </location>
</feature>
<evidence type="ECO:0000313" key="2">
    <source>
        <dbReference type="EMBL" id="KAJ1102220.1"/>
    </source>
</evidence>
<accession>A0AAV7MHJ6</accession>
<comment type="caution">
    <text evidence="2">The sequence shown here is derived from an EMBL/GenBank/DDBJ whole genome shotgun (WGS) entry which is preliminary data.</text>
</comment>
<organism evidence="2 3">
    <name type="scientific">Pleurodeles waltl</name>
    <name type="common">Iberian ribbed newt</name>
    <dbReference type="NCBI Taxonomy" id="8319"/>
    <lineage>
        <taxon>Eukaryota</taxon>
        <taxon>Metazoa</taxon>
        <taxon>Chordata</taxon>
        <taxon>Craniata</taxon>
        <taxon>Vertebrata</taxon>
        <taxon>Euteleostomi</taxon>
        <taxon>Amphibia</taxon>
        <taxon>Batrachia</taxon>
        <taxon>Caudata</taxon>
        <taxon>Salamandroidea</taxon>
        <taxon>Salamandridae</taxon>
        <taxon>Pleurodelinae</taxon>
        <taxon>Pleurodeles</taxon>
    </lineage>
</organism>
<proteinExistence type="predicted"/>
<dbReference type="AlphaFoldDB" id="A0AAV7MHJ6"/>
<dbReference type="EMBL" id="JANPWB010000014">
    <property type="protein sequence ID" value="KAJ1102220.1"/>
    <property type="molecule type" value="Genomic_DNA"/>
</dbReference>
<sequence length="330" mass="35506">MKEGGRRACFERWVCKLCATCRTGADAASAHLASLPTLSVSHDRQVQSRISSAHALWDLQSHHGEEWVPPAHCRLGLQLQRILRSEEVPFTQEIQEGQLHTHCSYRAGLGGVPRTWHTVVASGPGTRPASLRAGTEQHPFWAWLTTEASTPVTGPTPVPSGTKEDPVSTWHTLEATGPAPVPSGTKEDPASTWHTLEATGPAPVPSGTKEDPASTWHTTEATGPAPVRAGTKQGQVWTWHTLETSAPGRWPAPVRAGSKRDTVWTWHTKEASAPAIQGLPGQPKHRTGQGLSLAHNGSQYNGYRAYSGARWQQTGPGLQTHQVSLGLTGP</sequence>
<name>A0AAV7MHJ6_PLEWA</name>